<dbReference type="EnsemblPlants" id="Ma08_t12740.1">
    <property type="protein sequence ID" value="Ma08_p12740.1"/>
    <property type="gene ID" value="Ma08_g12740"/>
</dbReference>
<feature type="region of interest" description="Disordered" evidence="1">
    <location>
        <begin position="49"/>
        <end position="79"/>
    </location>
</feature>
<name>A0A804K5Y1_MUSAM</name>
<dbReference type="InParanoid" id="A0A804K5Y1"/>
<keyword evidence="3" id="KW-1185">Reference proteome</keyword>
<dbReference type="Proteomes" id="UP000012960">
    <property type="component" value="Unplaced"/>
</dbReference>
<evidence type="ECO:0000313" key="3">
    <source>
        <dbReference type="Proteomes" id="UP000012960"/>
    </source>
</evidence>
<accession>A0A804K5Y1</accession>
<evidence type="ECO:0000256" key="1">
    <source>
        <dbReference type="SAM" id="MobiDB-lite"/>
    </source>
</evidence>
<reference evidence="2" key="1">
    <citation type="submission" date="2021-05" db="UniProtKB">
        <authorList>
            <consortium name="EnsemblPlants"/>
        </authorList>
    </citation>
    <scope>IDENTIFICATION</scope>
    <source>
        <strain evidence="2">subsp. malaccensis</strain>
    </source>
</reference>
<organism evidence="2 3">
    <name type="scientific">Musa acuminata subsp. malaccensis</name>
    <name type="common">Wild banana</name>
    <name type="synonym">Musa malaccensis</name>
    <dbReference type="NCBI Taxonomy" id="214687"/>
    <lineage>
        <taxon>Eukaryota</taxon>
        <taxon>Viridiplantae</taxon>
        <taxon>Streptophyta</taxon>
        <taxon>Embryophyta</taxon>
        <taxon>Tracheophyta</taxon>
        <taxon>Spermatophyta</taxon>
        <taxon>Magnoliopsida</taxon>
        <taxon>Liliopsida</taxon>
        <taxon>Zingiberales</taxon>
        <taxon>Musaceae</taxon>
        <taxon>Musa</taxon>
    </lineage>
</organism>
<evidence type="ECO:0000313" key="2">
    <source>
        <dbReference type="EnsemblPlants" id="Ma08_p12740.1"/>
    </source>
</evidence>
<dbReference type="Gramene" id="Ma08_t12740.1">
    <property type="protein sequence ID" value="Ma08_p12740.1"/>
    <property type="gene ID" value="Ma08_g12740"/>
</dbReference>
<sequence length="79" mass="8884">MQQLRLLLAGKRGRHRCSPFTAIEEAVRGCFPPCVTTTESVCCRQQIGEGARPAKKSKTGDEEREEVDGQSEDDARYWL</sequence>
<feature type="compositionally biased region" description="Acidic residues" evidence="1">
    <location>
        <begin position="62"/>
        <end position="72"/>
    </location>
</feature>
<dbReference type="AlphaFoldDB" id="A0A804K5Y1"/>
<proteinExistence type="predicted"/>
<protein>
    <submittedName>
        <fullName evidence="2">Uncharacterized protein</fullName>
    </submittedName>
</protein>